<feature type="compositionally biased region" description="Polar residues" evidence="5">
    <location>
        <begin position="13"/>
        <end position="23"/>
    </location>
</feature>
<feature type="region of interest" description="Disordered" evidence="5">
    <location>
        <begin position="166"/>
        <end position="226"/>
    </location>
</feature>
<dbReference type="SMART" id="SM00132">
    <property type="entry name" value="LIM"/>
    <property type="match status" value="1"/>
</dbReference>
<evidence type="ECO:0000259" key="6">
    <source>
        <dbReference type="PROSITE" id="PS50023"/>
    </source>
</evidence>
<dbReference type="InterPro" id="IPR001781">
    <property type="entry name" value="Znf_LIM"/>
</dbReference>
<feature type="region of interest" description="Disordered" evidence="5">
    <location>
        <begin position="1"/>
        <end position="27"/>
    </location>
</feature>
<dbReference type="GO" id="GO:0046872">
    <property type="term" value="F:metal ion binding"/>
    <property type="evidence" value="ECO:0007669"/>
    <property type="project" value="UniProtKB-KW"/>
</dbReference>
<keyword evidence="1 4" id="KW-0479">Metal-binding</keyword>
<reference evidence="7" key="1">
    <citation type="submission" date="2019-08" db="EMBL/GenBank/DDBJ databases">
        <title>The improved chromosome-level genome for the pearl oyster Pinctada fucata martensii using PacBio sequencing and Hi-C.</title>
        <authorList>
            <person name="Zheng Z."/>
        </authorList>
    </citation>
    <scope>NUCLEOTIDE SEQUENCE</scope>
    <source>
        <strain evidence="7">ZZ-2019</strain>
        <tissue evidence="7">Adductor muscle</tissue>
    </source>
</reference>
<dbReference type="PROSITE" id="PS50023">
    <property type="entry name" value="LIM_DOMAIN_2"/>
    <property type="match status" value="1"/>
</dbReference>
<comment type="caution">
    <text evidence="7">The sequence shown here is derived from an EMBL/GenBank/DDBJ whole genome shotgun (WGS) entry which is preliminary data.</text>
</comment>
<evidence type="ECO:0000313" key="8">
    <source>
        <dbReference type="Proteomes" id="UP001186944"/>
    </source>
</evidence>
<dbReference type="AlphaFoldDB" id="A0AA89C1R1"/>
<evidence type="ECO:0000256" key="3">
    <source>
        <dbReference type="ARBA" id="ARBA00023038"/>
    </source>
</evidence>
<evidence type="ECO:0000256" key="2">
    <source>
        <dbReference type="ARBA" id="ARBA00022833"/>
    </source>
</evidence>
<keyword evidence="3 4" id="KW-0440">LIM domain</keyword>
<gene>
    <name evidence="7" type="ORF">FSP39_013981</name>
</gene>
<feature type="compositionally biased region" description="Basic and acidic residues" evidence="5">
    <location>
        <begin position="192"/>
        <end position="212"/>
    </location>
</feature>
<dbReference type="Proteomes" id="UP001186944">
    <property type="component" value="Unassembled WGS sequence"/>
</dbReference>
<keyword evidence="8" id="KW-1185">Reference proteome</keyword>
<sequence>MTSSERARGSQLLWETNANLQSSDPPPRFISTWQELKSPEQADDDIFHATETQLPAPRFLNLKEDPIMEPSSDYLNYRDAELDHIEEQIVQEVETIHMRDDRVDSGYEDVGADDSGLQSAGFHDSGLCSSLNDSRSDDFENTSSVHTYDFINEPIADSRYEREEKLVRRKSCPEPGHVHSSGLSLPKHHTIEHHEIESKKTLRSHSPSDSDANKAATGPSLQEITAMTRKISRPLLRKDDAQDMDDDQFDTFNWSTASELSSSRNITNVQAEPKPEVDKYTEITAQVRKATKPKVKELDIQPVRQRSVSHVQSPTVPALSPDRDRFSLNRSLSTVQSPTFGALSPDRERFSLTRSSSSNSSSSLSEFFPVQISAVDPCFRCGKQVYSLDKIGPIRKVLFHKQCFRCYVCNSVLNLKNYCQNSSDKTDKQVYCKNHEPAPPKAHVGLDDRNINITMNYPKLDRVNSNIRGSEEERAKGLNLRPLNIRGAATTPKLDIVCGGTYGFSYTGGSNIQHDAGLKSPLPSMRSPREMSLEEVEPRKVWTRSAINAATLDLTPPSAGRTAHHFYSYGSRAFSQM</sequence>
<evidence type="ECO:0000256" key="5">
    <source>
        <dbReference type="SAM" id="MobiDB-lite"/>
    </source>
</evidence>
<dbReference type="PROSITE" id="PS00478">
    <property type="entry name" value="LIM_DOMAIN_1"/>
    <property type="match status" value="1"/>
</dbReference>
<proteinExistence type="predicted"/>
<organism evidence="7 8">
    <name type="scientific">Pinctada imbricata</name>
    <name type="common">Atlantic pearl-oyster</name>
    <name type="synonym">Pinctada martensii</name>
    <dbReference type="NCBI Taxonomy" id="66713"/>
    <lineage>
        <taxon>Eukaryota</taxon>
        <taxon>Metazoa</taxon>
        <taxon>Spiralia</taxon>
        <taxon>Lophotrochozoa</taxon>
        <taxon>Mollusca</taxon>
        <taxon>Bivalvia</taxon>
        <taxon>Autobranchia</taxon>
        <taxon>Pteriomorphia</taxon>
        <taxon>Pterioida</taxon>
        <taxon>Pterioidea</taxon>
        <taxon>Pteriidae</taxon>
        <taxon>Pinctada</taxon>
    </lineage>
</organism>
<name>A0AA89C1R1_PINIB</name>
<dbReference type="Gene3D" id="2.10.110.10">
    <property type="entry name" value="Cysteine Rich Protein"/>
    <property type="match status" value="1"/>
</dbReference>
<keyword evidence="2 4" id="KW-0862">Zinc</keyword>
<evidence type="ECO:0000313" key="7">
    <source>
        <dbReference type="EMBL" id="KAK3102796.1"/>
    </source>
</evidence>
<protein>
    <recommendedName>
        <fullName evidence="6">LIM zinc-binding domain-containing protein</fullName>
    </recommendedName>
</protein>
<dbReference type="PANTHER" id="PTHR24206">
    <property type="entry name" value="OS06G0237300 PROTEIN"/>
    <property type="match status" value="1"/>
</dbReference>
<accession>A0AA89C1R1</accession>
<evidence type="ECO:0000256" key="4">
    <source>
        <dbReference type="PROSITE-ProRule" id="PRU00125"/>
    </source>
</evidence>
<dbReference type="Pfam" id="PF00412">
    <property type="entry name" value="LIM"/>
    <property type="match status" value="1"/>
</dbReference>
<evidence type="ECO:0000256" key="1">
    <source>
        <dbReference type="ARBA" id="ARBA00022723"/>
    </source>
</evidence>
<dbReference type="CDD" id="cd09358">
    <property type="entry name" value="LIM_Mical_like"/>
    <property type="match status" value="1"/>
</dbReference>
<dbReference type="EMBL" id="VSWD01000005">
    <property type="protein sequence ID" value="KAK3102796.1"/>
    <property type="molecule type" value="Genomic_DNA"/>
</dbReference>
<feature type="domain" description="LIM zinc-binding" evidence="6">
    <location>
        <begin position="376"/>
        <end position="442"/>
    </location>
</feature>